<dbReference type="InterPro" id="IPR036412">
    <property type="entry name" value="HAD-like_sf"/>
</dbReference>
<keyword evidence="4" id="KW-1185">Reference proteome</keyword>
<dbReference type="SUPFAM" id="SSF56784">
    <property type="entry name" value="HAD-like"/>
    <property type="match status" value="1"/>
</dbReference>
<dbReference type="EMBL" id="CM018046">
    <property type="protein sequence ID" value="KAA8526596.1"/>
    <property type="molecule type" value="Genomic_DNA"/>
</dbReference>
<proteinExistence type="predicted"/>
<evidence type="ECO:0000313" key="3">
    <source>
        <dbReference type="EMBL" id="KAA8526596.1"/>
    </source>
</evidence>
<evidence type="ECO:0008006" key="5">
    <source>
        <dbReference type="Google" id="ProtNLM"/>
    </source>
</evidence>
<dbReference type="InterPro" id="IPR023214">
    <property type="entry name" value="HAD_sf"/>
</dbReference>
<sequence>MEEEGLRPIAFAYKQMEEQEITEDGLILLAVVGFGYKIGEETKSTVGDLRNAGLSIKLVSQDEPWKALKIARELGICSRDVVPLEGKQFRDLNPDDAKKEKTDQISVIGRCLPKEKLLMLQRLKQEGDVVAYYGGLTTADTLALKKADVGITEGTLSTEMAREGCDIIVNPGRVLCPLTPLRKYGRCAYHNIQRTSHDDNGTSTSGANGASTTGQEKEATHDHYYVENLCDLGVLPGFCLVDHSV</sequence>
<name>A0A5J5A9V8_9ASTE</name>
<dbReference type="PRINTS" id="PR00119">
    <property type="entry name" value="CATATPASE"/>
</dbReference>
<dbReference type="PANTHER" id="PTHR24093">
    <property type="entry name" value="CATION TRANSPORTING ATPASE"/>
    <property type="match status" value="1"/>
</dbReference>
<reference evidence="3 4" key="1">
    <citation type="submission" date="2019-09" db="EMBL/GenBank/DDBJ databases">
        <title>A chromosome-level genome assembly of the Chinese tupelo Nyssa sinensis.</title>
        <authorList>
            <person name="Yang X."/>
            <person name="Kang M."/>
            <person name="Yang Y."/>
            <person name="Xiong H."/>
            <person name="Wang M."/>
            <person name="Zhang Z."/>
            <person name="Wang Z."/>
            <person name="Wu H."/>
            <person name="Ma T."/>
            <person name="Liu J."/>
            <person name="Xi Z."/>
        </authorList>
    </citation>
    <scope>NUCLEOTIDE SEQUENCE [LARGE SCALE GENOMIC DNA]</scope>
    <source>
        <strain evidence="3">J267</strain>
        <tissue evidence="3">Leaf</tissue>
    </source>
</reference>
<dbReference type="Proteomes" id="UP000325577">
    <property type="component" value="Linkage Group LG3"/>
</dbReference>
<protein>
    <recommendedName>
        <fullName evidence="5">Cation-transporting P-type ATPase C-terminal domain-containing protein</fullName>
    </recommendedName>
</protein>
<feature type="region of interest" description="Disordered" evidence="2">
    <location>
        <begin position="195"/>
        <end position="216"/>
    </location>
</feature>
<evidence type="ECO:0000313" key="4">
    <source>
        <dbReference type="Proteomes" id="UP000325577"/>
    </source>
</evidence>
<evidence type="ECO:0000256" key="1">
    <source>
        <dbReference type="ARBA" id="ARBA00022842"/>
    </source>
</evidence>
<feature type="compositionally biased region" description="Low complexity" evidence="2">
    <location>
        <begin position="201"/>
        <end position="214"/>
    </location>
</feature>
<dbReference type="GO" id="GO:0005388">
    <property type="term" value="F:P-type calcium transporter activity"/>
    <property type="evidence" value="ECO:0007669"/>
    <property type="project" value="TreeGrafter"/>
</dbReference>
<organism evidence="3 4">
    <name type="scientific">Nyssa sinensis</name>
    <dbReference type="NCBI Taxonomy" id="561372"/>
    <lineage>
        <taxon>Eukaryota</taxon>
        <taxon>Viridiplantae</taxon>
        <taxon>Streptophyta</taxon>
        <taxon>Embryophyta</taxon>
        <taxon>Tracheophyta</taxon>
        <taxon>Spermatophyta</taxon>
        <taxon>Magnoliopsida</taxon>
        <taxon>eudicotyledons</taxon>
        <taxon>Gunneridae</taxon>
        <taxon>Pentapetalae</taxon>
        <taxon>asterids</taxon>
        <taxon>Cornales</taxon>
        <taxon>Nyssaceae</taxon>
        <taxon>Nyssa</taxon>
    </lineage>
</organism>
<dbReference type="PANTHER" id="PTHR24093:SF454">
    <property type="entry name" value="CATION-TRANSPORTING P-TYPE ATPASE C-TERMINAL DOMAIN-CONTAINING PROTEIN"/>
    <property type="match status" value="1"/>
</dbReference>
<gene>
    <name evidence="3" type="ORF">F0562_008201</name>
</gene>
<dbReference type="GO" id="GO:0005886">
    <property type="term" value="C:plasma membrane"/>
    <property type="evidence" value="ECO:0007669"/>
    <property type="project" value="TreeGrafter"/>
</dbReference>
<dbReference type="Gene3D" id="3.40.50.1000">
    <property type="entry name" value="HAD superfamily/HAD-like"/>
    <property type="match status" value="1"/>
</dbReference>
<accession>A0A5J5A9V8</accession>
<keyword evidence="1" id="KW-0460">Magnesium</keyword>
<dbReference type="AlphaFoldDB" id="A0A5J5A9V8"/>
<dbReference type="OrthoDB" id="3352408at2759"/>
<evidence type="ECO:0000256" key="2">
    <source>
        <dbReference type="SAM" id="MobiDB-lite"/>
    </source>
</evidence>